<evidence type="ECO:0000256" key="3">
    <source>
        <dbReference type="SAM" id="Phobius"/>
    </source>
</evidence>
<dbReference type="SUPFAM" id="SSF51735">
    <property type="entry name" value="NAD(P)-binding Rossmann-fold domains"/>
    <property type="match status" value="1"/>
</dbReference>
<dbReference type="InterPro" id="IPR050177">
    <property type="entry name" value="Lipid_A_modif_metabolic_enz"/>
</dbReference>
<feature type="transmembrane region" description="Helical" evidence="3">
    <location>
        <begin position="282"/>
        <end position="303"/>
    </location>
</feature>
<organism evidence="5 6">
    <name type="scientific">Lachnellula occidentalis</name>
    <dbReference type="NCBI Taxonomy" id="215460"/>
    <lineage>
        <taxon>Eukaryota</taxon>
        <taxon>Fungi</taxon>
        <taxon>Dikarya</taxon>
        <taxon>Ascomycota</taxon>
        <taxon>Pezizomycotina</taxon>
        <taxon>Leotiomycetes</taxon>
        <taxon>Helotiales</taxon>
        <taxon>Lachnaceae</taxon>
        <taxon>Lachnellula</taxon>
    </lineage>
</organism>
<reference evidence="5 6" key="1">
    <citation type="submission" date="2018-05" db="EMBL/GenBank/DDBJ databases">
        <title>Genome sequencing and assembly of the regulated plant pathogen Lachnellula willkommii and related sister species for the development of diagnostic species identification markers.</title>
        <authorList>
            <person name="Giroux E."/>
            <person name="Bilodeau G."/>
        </authorList>
    </citation>
    <scope>NUCLEOTIDE SEQUENCE [LARGE SCALE GENOMIC DNA]</scope>
    <source>
        <strain evidence="5 6">CBS 160.35</strain>
    </source>
</reference>
<name>A0A8H8RRY6_9HELO</name>
<evidence type="ECO:0000256" key="2">
    <source>
        <dbReference type="ARBA" id="ARBA00023002"/>
    </source>
</evidence>
<dbReference type="OrthoDB" id="10058185at2759"/>
<dbReference type="PANTHER" id="PTHR43245:SF51">
    <property type="entry name" value="SHORT CHAIN DEHYDROGENASE_REDUCTASE FAMILY 42E, MEMBER 2"/>
    <property type="match status" value="1"/>
</dbReference>
<evidence type="ECO:0000259" key="4">
    <source>
        <dbReference type="Pfam" id="PF01073"/>
    </source>
</evidence>
<comment type="caution">
    <text evidence="5">The sequence shown here is derived from an EMBL/GenBank/DDBJ whole genome shotgun (WGS) entry which is preliminary data.</text>
</comment>
<dbReference type="Pfam" id="PF01073">
    <property type="entry name" value="3Beta_HSD"/>
    <property type="match status" value="1"/>
</dbReference>
<sequence>MATLTPSTTDLGAVLVVGGCGYLGSHLVQLLEPHSTSIHVVSRNPTSNLHPFATYHAGDIASYEQISSLLAQIKPQVIFHTASPKYTASEKQLRQTNLDGTRNLLKCASESPYVRALVYTGTDSAVVQAPGVKLTEVRAELYTEKSPVNPYAKTKAIADFEVRAANGPELRTAVIRIPGLYGEDDDNCIGSLLSTVKKNQHNIQVGTNKRCFEFVYVESACMAHILAARALLLGGEKDKVDGEAFFVSDGVSLPYFDFARKIYAFAGHPVQEKDIRVMPYRLILGFAVLGEWLYWAFTFGTIVPDMRKLGIEYLGGGCEWDISKAKERLGYKPVADQDTVLKQVAESEAKRLGI</sequence>
<accession>A0A8H8RRY6</accession>
<dbReference type="AlphaFoldDB" id="A0A8H8RRY6"/>
<keyword evidence="2" id="KW-0560">Oxidoreductase</keyword>
<keyword evidence="3" id="KW-0812">Transmembrane</keyword>
<dbReference type="GO" id="GO:0006694">
    <property type="term" value="P:steroid biosynthetic process"/>
    <property type="evidence" value="ECO:0007669"/>
    <property type="project" value="InterPro"/>
</dbReference>
<dbReference type="EMBL" id="QGMI01000470">
    <property type="protein sequence ID" value="TVY40142.1"/>
    <property type="molecule type" value="Genomic_DNA"/>
</dbReference>
<keyword evidence="6" id="KW-1185">Reference proteome</keyword>
<evidence type="ECO:0000313" key="5">
    <source>
        <dbReference type="EMBL" id="TVY40142.1"/>
    </source>
</evidence>
<dbReference type="Gene3D" id="3.40.50.720">
    <property type="entry name" value="NAD(P)-binding Rossmann-like Domain"/>
    <property type="match status" value="1"/>
</dbReference>
<feature type="domain" description="3-beta hydroxysteroid dehydrogenase/isomerase" evidence="4">
    <location>
        <begin position="15"/>
        <end position="270"/>
    </location>
</feature>
<dbReference type="InterPro" id="IPR036291">
    <property type="entry name" value="NAD(P)-bd_dom_sf"/>
</dbReference>
<evidence type="ECO:0000313" key="6">
    <source>
        <dbReference type="Proteomes" id="UP000443090"/>
    </source>
</evidence>
<keyword evidence="3" id="KW-0472">Membrane</keyword>
<dbReference type="Proteomes" id="UP000443090">
    <property type="component" value="Unassembled WGS sequence"/>
</dbReference>
<dbReference type="PANTHER" id="PTHR43245">
    <property type="entry name" value="BIFUNCTIONAL POLYMYXIN RESISTANCE PROTEIN ARNA"/>
    <property type="match status" value="1"/>
</dbReference>
<proteinExistence type="inferred from homology"/>
<comment type="similarity">
    <text evidence="1">Belongs to the 3-beta-HSD family.</text>
</comment>
<protein>
    <submittedName>
        <fullName evidence="5">Sterol-4-alpha-carboxylate 3-dehydrogenase,decarboxylating</fullName>
    </submittedName>
</protein>
<dbReference type="InterPro" id="IPR002225">
    <property type="entry name" value="3Beta_OHSteriod_DH/Estase"/>
</dbReference>
<keyword evidence="3" id="KW-1133">Transmembrane helix</keyword>
<dbReference type="GO" id="GO:0016616">
    <property type="term" value="F:oxidoreductase activity, acting on the CH-OH group of donors, NAD or NADP as acceptor"/>
    <property type="evidence" value="ECO:0007669"/>
    <property type="project" value="InterPro"/>
</dbReference>
<gene>
    <name evidence="5" type="primary">erg26_0</name>
    <name evidence="5" type="ORF">LOCC1_G006925</name>
</gene>
<evidence type="ECO:0000256" key="1">
    <source>
        <dbReference type="ARBA" id="ARBA00009219"/>
    </source>
</evidence>